<dbReference type="AlphaFoldDB" id="A0A2T9Y4X8"/>
<dbReference type="FunFam" id="3.20.20.70:FF:000024">
    <property type="entry name" value="Indole-3-glycerol phosphate synthase"/>
    <property type="match status" value="1"/>
</dbReference>
<comment type="catalytic activity">
    <reaction evidence="16">
        <text>chorismate + L-glutamine = anthranilate + pyruvate + L-glutamate + H(+)</text>
        <dbReference type="Rhea" id="RHEA:21732"/>
        <dbReference type="ChEBI" id="CHEBI:15361"/>
        <dbReference type="ChEBI" id="CHEBI:15378"/>
        <dbReference type="ChEBI" id="CHEBI:16567"/>
        <dbReference type="ChEBI" id="CHEBI:29748"/>
        <dbReference type="ChEBI" id="CHEBI:29985"/>
        <dbReference type="ChEBI" id="CHEBI:58359"/>
        <dbReference type="EC" id="4.1.3.27"/>
    </reaction>
</comment>
<dbReference type="PROSITE" id="PS00614">
    <property type="entry name" value="IGPS"/>
    <property type="match status" value="1"/>
</dbReference>
<dbReference type="HAMAP" id="MF_00134_B">
    <property type="entry name" value="IGPS_B"/>
    <property type="match status" value="1"/>
</dbReference>
<dbReference type="Pfam" id="PF00117">
    <property type="entry name" value="GATase"/>
    <property type="match status" value="1"/>
</dbReference>
<evidence type="ECO:0000313" key="20">
    <source>
        <dbReference type="EMBL" id="PVU87324.1"/>
    </source>
</evidence>
<dbReference type="InterPro" id="IPR013785">
    <property type="entry name" value="Aldolase_TIM"/>
</dbReference>
<dbReference type="OrthoDB" id="524799at2759"/>
<comment type="catalytic activity">
    <reaction evidence="1">
        <text>1-(2-carboxyphenylamino)-1-deoxy-D-ribulose 5-phosphate + H(+) = (1S,2R)-1-C-(indol-3-yl)glycerol 3-phosphate + CO2 + H2O</text>
        <dbReference type="Rhea" id="RHEA:23476"/>
        <dbReference type="ChEBI" id="CHEBI:15377"/>
        <dbReference type="ChEBI" id="CHEBI:15378"/>
        <dbReference type="ChEBI" id="CHEBI:16526"/>
        <dbReference type="ChEBI" id="CHEBI:58613"/>
        <dbReference type="ChEBI" id="CHEBI:58866"/>
        <dbReference type="EC" id="4.1.1.48"/>
    </reaction>
</comment>
<keyword evidence="12" id="KW-0315">Glutamine amidotransferase</keyword>
<name>A0A2T9Y4X8_9FUNG</name>
<dbReference type="EC" id="4.1.3.27" evidence="5"/>
<evidence type="ECO:0000256" key="14">
    <source>
        <dbReference type="ARBA" id="ARBA00023239"/>
    </source>
</evidence>
<reference evidence="20 21" key="1">
    <citation type="journal article" date="2018" name="MBio">
        <title>Comparative Genomics Reveals the Core Gene Toolbox for the Fungus-Insect Symbiosis.</title>
        <authorList>
            <person name="Wang Y."/>
            <person name="Stata M."/>
            <person name="Wang W."/>
            <person name="Stajich J.E."/>
            <person name="White M.M."/>
            <person name="Moncalvo J.M."/>
        </authorList>
    </citation>
    <scope>NUCLEOTIDE SEQUENCE [LARGE SCALE GENOMIC DNA]</scope>
    <source>
        <strain evidence="20 21">SWE-8-4</strain>
    </source>
</reference>
<dbReference type="Proteomes" id="UP000245383">
    <property type="component" value="Unassembled WGS sequence"/>
</dbReference>
<evidence type="ECO:0000259" key="18">
    <source>
        <dbReference type="Pfam" id="PF00117"/>
    </source>
</evidence>
<evidence type="ECO:0000256" key="13">
    <source>
        <dbReference type="ARBA" id="ARBA00023141"/>
    </source>
</evidence>
<evidence type="ECO:0000256" key="7">
    <source>
        <dbReference type="ARBA" id="ARBA00018819"/>
    </source>
</evidence>
<dbReference type="SUPFAM" id="SSF51366">
    <property type="entry name" value="Ribulose-phoshate binding barrel"/>
    <property type="match status" value="1"/>
</dbReference>
<keyword evidence="10" id="KW-0210">Decarboxylase</keyword>
<comment type="subunit">
    <text evidence="4">Tetramer of two components I and two components II.</text>
</comment>
<protein>
    <recommendedName>
        <fullName evidence="8">Anthranilate synthase component 2</fullName>
        <ecNumber evidence="6">4.1.1.48</ecNumber>
        <ecNumber evidence="5">4.1.3.27</ecNumber>
    </recommendedName>
    <alternativeName>
        <fullName evidence="17">Anthranilate synthase, glutamine amidotransferase component</fullName>
    </alternativeName>
    <alternativeName>
        <fullName evidence="7">Multifunctional tryptophan biosynthesis protein</fullName>
    </alternativeName>
</protein>
<evidence type="ECO:0000256" key="6">
    <source>
        <dbReference type="ARBA" id="ARBA00012362"/>
    </source>
</evidence>
<evidence type="ECO:0000256" key="11">
    <source>
        <dbReference type="ARBA" id="ARBA00022822"/>
    </source>
</evidence>
<dbReference type="PANTHER" id="PTHR22854:SF2">
    <property type="entry name" value="INDOLE-3-GLYCEROL-PHOSPHATE SYNTHASE"/>
    <property type="match status" value="1"/>
</dbReference>
<keyword evidence="9" id="KW-0028">Amino-acid biosynthesis</keyword>
<dbReference type="InterPro" id="IPR017926">
    <property type="entry name" value="GATASE"/>
</dbReference>
<keyword evidence="11" id="KW-0822">Tryptophan biosynthesis</keyword>
<dbReference type="InterPro" id="IPR011060">
    <property type="entry name" value="RibuloseP-bd_barrel"/>
</dbReference>
<evidence type="ECO:0000256" key="15">
    <source>
        <dbReference type="ARBA" id="ARBA00023268"/>
    </source>
</evidence>
<keyword evidence="21" id="KW-1185">Reference proteome</keyword>
<evidence type="ECO:0000259" key="19">
    <source>
        <dbReference type="Pfam" id="PF00218"/>
    </source>
</evidence>
<evidence type="ECO:0000256" key="16">
    <source>
        <dbReference type="ARBA" id="ARBA00047683"/>
    </source>
</evidence>
<proteinExistence type="inferred from homology"/>
<evidence type="ECO:0000256" key="10">
    <source>
        <dbReference type="ARBA" id="ARBA00022793"/>
    </source>
</evidence>
<evidence type="ECO:0000313" key="21">
    <source>
        <dbReference type="Proteomes" id="UP000245383"/>
    </source>
</evidence>
<dbReference type="UniPathway" id="UPA00035">
    <property type="reaction ID" value="UER00040"/>
</dbReference>
<evidence type="ECO:0000256" key="8">
    <source>
        <dbReference type="ARBA" id="ARBA00020654"/>
    </source>
</evidence>
<evidence type="ECO:0000256" key="5">
    <source>
        <dbReference type="ARBA" id="ARBA00012266"/>
    </source>
</evidence>
<dbReference type="GO" id="GO:0004049">
    <property type="term" value="F:anthranilate synthase activity"/>
    <property type="evidence" value="ECO:0007669"/>
    <property type="project" value="UniProtKB-EC"/>
</dbReference>
<dbReference type="InterPro" id="IPR045186">
    <property type="entry name" value="Indole-3-glycerol_P_synth"/>
</dbReference>
<evidence type="ECO:0000256" key="4">
    <source>
        <dbReference type="ARBA" id="ARBA00011743"/>
    </source>
</evidence>
<evidence type="ECO:0000256" key="17">
    <source>
        <dbReference type="ARBA" id="ARBA00082672"/>
    </source>
</evidence>
<dbReference type="EC" id="4.1.1.48" evidence="6"/>
<keyword evidence="13" id="KW-0057">Aromatic amino acid biosynthesis</keyword>
<sequence length="499" mass="55295">MPVLLIDNYDSFTWNVYEGLCKAGADVQVHRNDKITMEDIRALNPSHIVISPGPGHPSEFNGVCNDVLKEYSGKTPILGVCLGMQIMYTYFGGDVKSAGEFVHGKTDLINHDSKGIYRNVPQDITATRYHSLTCTVDSLPECMEFNSYCPSGLAMGVRHKIYTVEGVQYHPDSFLSEQQITMLKNFLDLTGGTWALNPNSTIPTLPLSEIRAFIQSTPVTKSETILETIHKQRLLDIQESKALPGRSLADLETLLEMEGIAPPAISFYDRLSKVAVENPSYSAVIAEVKRASPSKGDIGLSVNAAKMGFDYAQSGASAISVLTEPKWFKGRLEDMLQVRQAVSQMRDNRPAILRKDFIVDKYQIAEARLYGADAVLLIVALLSLSQLTELLEYTHSLGMDALVEVNSQTEVQVALQANSRIIGVNNRNLHSFAVEMDTTTKLSQYIPKEIFYISLSGVINPSDAIRFKNANVNAFLVGEGLMKTTDKRQFIHDLTRVFD</sequence>
<dbReference type="EMBL" id="MBFR01000515">
    <property type="protein sequence ID" value="PVU87324.1"/>
    <property type="molecule type" value="Genomic_DNA"/>
</dbReference>
<evidence type="ECO:0000256" key="2">
    <source>
        <dbReference type="ARBA" id="ARBA00004696"/>
    </source>
</evidence>
<dbReference type="PANTHER" id="PTHR22854">
    <property type="entry name" value="TRYPTOPHAN BIOSYNTHESIS PROTEIN"/>
    <property type="match status" value="1"/>
</dbReference>
<dbReference type="PRINTS" id="PR00096">
    <property type="entry name" value="GATASE"/>
</dbReference>
<gene>
    <name evidence="20" type="ORF">BB561_006393</name>
</gene>
<dbReference type="InterPro" id="IPR001468">
    <property type="entry name" value="Indole-3-GlycerolPSynthase_CS"/>
</dbReference>
<evidence type="ECO:0000256" key="9">
    <source>
        <dbReference type="ARBA" id="ARBA00022605"/>
    </source>
</evidence>
<dbReference type="Gene3D" id="3.20.20.70">
    <property type="entry name" value="Aldolase class I"/>
    <property type="match status" value="1"/>
</dbReference>
<dbReference type="PRINTS" id="PR00097">
    <property type="entry name" value="ANTSNTHASEII"/>
</dbReference>
<dbReference type="InterPro" id="IPR013798">
    <property type="entry name" value="Indole-3-glycerol_P_synth_dom"/>
</dbReference>
<dbReference type="CDD" id="cd00331">
    <property type="entry name" value="IGPS"/>
    <property type="match status" value="1"/>
</dbReference>
<feature type="domain" description="Indole-3-glycerol phosphate synthase" evidence="19">
    <location>
        <begin position="226"/>
        <end position="494"/>
    </location>
</feature>
<evidence type="ECO:0000256" key="3">
    <source>
        <dbReference type="ARBA" id="ARBA00004873"/>
    </source>
</evidence>
<dbReference type="Pfam" id="PF00218">
    <property type="entry name" value="IGPS"/>
    <property type="match status" value="1"/>
</dbReference>
<dbReference type="SUPFAM" id="SSF52317">
    <property type="entry name" value="Class I glutamine amidotransferase-like"/>
    <property type="match status" value="1"/>
</dbReference>
<keyword evidence="14" id="KW-0456">Lyase</keyword>
<evidence type="ECO:0000256" key="1">
    <source>
        <dbReference type="ARBA" id="ARBA00001633"/>
    </source>
</evidence>
<organism evidence="20 21">
    <name type="scientific">Smittium simulii</name>
    <dbReference type="NCBI Taxonomy" id="133385"/>
    <lineage>
        <taxon>Eukaryota</taxon>
        <taxon>Fungi</taxon>
        <taxon>Fungi incertae sedis</taxon>
        <taxon>Zoopagomycota</taxon>
        <taxon>Kickxellomycotina</taxon>
        <taxon>Harpellomycetes</taxon>
        <taxon>Harpellales</taxon>
        <taxon>Legeriomycetaceae</taxon>
        <taxon>Smittium</taxon>
    </lineage>
</organism>
<comment type="pathway">
    <text evidence="2">Amino-acid biosynthesis; L-tryptophan biosynthesis; L-tryptophan from chorismate: step 4/5.</text>
</comment>
<comment type="pathway">
    <text evidence="3">Amino-acid biosynthesis; L-tryptophan biosynthesis; L-tryptophan from chorismate: step 1/5.</text>
</comment>
<dbReference type="FunFam" id="3.40.50.880:FF:000003">
    <property type="entry name" value="Anthranilate synthase component II"/>
    <property type="match status" value="1"/>
</dbReference>
<dbReference type="Gene3D" id="3.40.50.880">
    <property type="match status" value="1"/>
</dbReference>
<keyword evidence="15" id="KW-0511">Multifunctional enzyme</keyword>
<dbReference type="InterPro" id="IPR029062">
    <property type="entry name" value="Class_I_gatase-like"/>
</dbReference>
<accession>A0A2T9Y4X8</accession>
<dbReference type="STRING" id="133385.A0A2T9Y4X8"/>
<dbReference type="CDD" id="cd01743">
    <property type="entry name" value="GATase1_Anthranilate_Synthase"/>
    <property type="match status" value="1"/>
</dbReference>
<dbReference type="GO" id="GO:0004640">
    <property type="term" value="F:phosphoribosylanthranilate isomerase activity"/>
    <property type="evidence" value="ECO:0007669"/>
    <property type="project" value="TreeGrafter"/>
</dbReference>
<dbReference type="PROSITE" id="PS51273">
    <property type="entry name" value="GATASE_TYPE_1"/>
    <property type="match status" value="1"/>
</dbReference>
<dbReference type="GO" id="GO:0000162">
    <property type="term" value="P:L-tryptophan biosynthetic process"/>
    <property type="evidence" value="ECO:0007669"/>
    <property type="project" value="UniProtKB-UniPathway"/>
</dbReference>
<evidence type="ECO:0000256" key="12">
    <source>
        <dbReference type="ARBA" id="ARBA00022962"/>
    </source>
</evidence>
<dbReference type="InterPro" id="IPR006221">
    <property type="entry name" value="TrpG/PapA_dom"/>
</dbReference>
<comment type="caution">
    <text evidence="20">The sequence shown here is derived from an EMBL/GenBank/DDBJ whole genome shotgun (WGS) entry which is preliminary data.</text>
</comment>
<feature type="domain" description="Glutamine amidotransferase" evidence="18">
    <location>
        <begin position="4"/>
        <end position="187"/>
    </location>
</feature>
<dbReference type="NCBIfam" id="TIGR00566">
    <property type="entry name" value="trpG_papA"/>
    <property type="match status" value="1"/>
</dbReference>
<dbReference type="GO" id="GO:0004425">
    <property type="term" value="F:indole-3-glycerol-phosphate synthase activity"/>
    <property type="evidence" value="ECO:0007669"/>
    <property type="project" value="UniProtKB-EC"/>
</dbReference>